<accession>A0A016SHY6</accession>
<keyword evidence="2" id="KW-1185">Reference proteome</keyword>
<name>A0A016SHY6_9BILA</name>
<dbReference type="Proteomes" id="UP000024635">
    <property type="component" value="Unassembled WGS sequence"/>
</dbReference>
<dbReference type="AlphaFoldDB" id="A0A016SHY6"/>
<reference evidence="2" key="1">
    <citation type="journal article" date="2015" name="Nat. Genet.">
        <title>The genome and transcriptome of the zoonotic hookworm Ancylostoma ceylanicum identify infection-specific gene families.</title>
        <authorList>
            <person name="Schwarz E.M."/>
            <person name="Hu Y."/>
            <person name="Antoshechkin I."/>
            <person name="Miller M.M."/>
            <person name="Sternberg P.W."/>
            <person name="Aroian R.V."/>
        </authorList>
    </citation>
    <scope>NUCLEOTIDE SEQUENCE</scope>
    <source>
        <strain evidence="2">HY135</strain>
    </source>
</reference>
<dbReference type="EMBL" id="JARK01001557">
    <property type="protein sequence ID" value="EYB90318.1"/>
    <property type="molecule type" value="Genomic_DNA"/>
</dbReference>
<protein>
    <submittedName>
        <fullName evidence="1">Uncharacterized protein</fullName>
    </submittedName>
</protein>
<organism evidence="1 2">
    <name type="scientific">Ancylostoma ceylanicum</name>
    <dbReference type="NCBI Taxonomy" id="53326"/>
    <lineage>
        <taxon>Eukaryota</taxon>
        <taxon>Metazoa</taxon>
        <taxon>Ecdysozoa</taxon>
        <taxon>Nematoda</taxon>
        <taxon>Chromadorea</taxon>
        <taxon>Rhabditida</taxon>
        <taxon>Rhabditina</taxon>
        <taxon>Rhabditomorpha</taxon>
        <taxon>Strongyloidea</taxon>
        <taxon>Ancylostomatidae</taxon>
        <taxon>Ancylostomatinae</taxon>
        <taxon>Ancylostoma</taxon>
    </lineage>
</organism>
<comment type="caution">
    <text evidence="1">The sequence shown here is derived from an EMBL/GenBank/DDBJ whole genome shotgun (WGS) entry which is preliminary data.</text>
</comment>
<evidence type="ECO:0000313" key="2">
    <source>
        <dbReference type="Proteomes" id="UP000024635"/>
    </source>
</evidence>
<evidence type="ECO:0000313" key="1">
    <source>
        <dbReference type="EMBL" id="EYB90318.1"/>
    </source>
</evidence>
<proteinExistence type="predicted"/>
<sequence length="69" mass="7569">MARRDAVLRTHADAEVRLRPSSAAADGAHAFENIFEEAWVTMSLPGSALGSPLNLRLVQFQLPSLVYDM</sequence>
<gene>
    <name evidence="1" type="primary">Acey_s0221.g2549</name>
    <name evidence="1" type="ORF">Y032_0221g2549</name>
</gene>